<dbReference type="KEGG" id="mpp:MICPUCDRAFT_59377"/>
<dbReference type="RefSeq" id="XP_003059751.1">
    <property type="nucleotide sequence ID" value="XM_003059705.1"/>
</dbReference>
<dbReference type="AlphaFoldDB" id="C1MVH2"/>
<gene>
    <name evidence="2" type="ORF">MICPUCDRAFT_59377</name>
</gene>
<dbReference type="EMBL" id="GG663741">
    <property type="protein sequence ID" value="EEH55703.1"/>
    <property type="molecule type" value="Genomic_DNA"/>
</dbReference>
<proteinExistence type="predicted"/>
<evidence type="ECO:0000256" key="1">
    <source>
        <dbReference type="SAM" id="MobiDB-lite"/>
    </source>
</evidence>
<dbReference type="InterPro" id="IPR027912">
    <property type="entry name" value="CFAP54"/>
</dbReference>
<keyword evidence="3" id="KW-1185">Reference proteome</keyword>
<dbReference type="PANTHER" id="PTHR33487:SF1">
    <property type="entry name" value="CILIA- AND FLAGELLA-ASSOCIATED PROTEIN 54"/>
    <property type="match status" value="1"/>
</dbReference>
<evidence type="ECO:0000313" key="3">
    <source>
        <dbReference type="Proteomes" id="UP000001876"/>
    </source>
</evidence>
<feature type="compositionally biased region" description="Pro residues" evidence="1">
    <location>
        <begin position="494"/>
        <end position="505"/>
    </location>
</feature>
<dbReference type="Proteomes" id="UP000001876">
    <property type="component" value="Unassembled WGS sequence"/>
</dbReference>
<accession>C1MVH2</accession>
<feature type="region of interest" description="Disordered" evidence="1">
    <location>
        <begin position="591"/>
        <end position="637"/>
    </location>
</feature>
<feature type="compositionally biased region" description="Acidic residues" evidence="1">
    <location>
        <begin position="595"/>
        <end position="611"/>
    </location>
</feature>
<feature type="region of interest" description="Disordered" evidence="1">
    <location>
        <begin position="447"/>
        <end position="508"/>
    </location>
</feature>
<sequence length="904" mass="97411">MGTFVPRTAGVARWAADVRPRIGAREAAARAPERVLAVALAARRMGKGELATLLEHFDLEFAKCLDELASDGDDDGPSSSSSSRARASDDAAAWPLRQRVGNLCFWLYESLPRHVAIAKLIRAGDALVARGEHEIARRRCYRVVAECGLLDADFEAKLTPTERRGCDLTVADKRRTHVAALLGIARCDHALGPARDASFAHPQTLAETTRCLDAMRDACQLALQSPDDSYFLALNATVLTQQFASDAITAGFGADVVEYLIYATLATEYHVLLSAPKYLPWRVDLVGEVCRCYEDCGKMDEARKFIARAEAQVKDLKDLEAMDPVPQTKEQLALYAEADRKLRVLAVAFAEAPSAGAIASGVAPGGNLVREDVPEDAGAIVLAMLHDPKRRVVTREPPEPGSRAEAATTAAAEWIAPRAEAMTTWLEHAAATRAAAAAKVERELAEAAAAEAAAPAEEEEGEKNGEGAAAADEPEPEREPEREPAAEGDDAEPAEPPPDPTIPPPDLDDAAIEAYERARRELPAALHAAILRRLYGYEAWEPYESLSALAKLRVAQAEATGGDDDDQTGMAALETAANVLAAIRVVEVGVPEPEPTPEDDAAPPAEGDDSNGEPTPPPPAATTDAGDDDADPPLDDPECQLATIVRALPPSASDYGFSDVLADAALLLYGSLSRAFTDDDVDGVDGDDPQRDERRAVHILEGVKRAFDVVDFDDATTRVSASLRLCVMLERASEEGVRRAAIVASEASDVAERHRAAVVLRSRGEADESTRTITAEAVWSETDGDARTPSGMSETDRAFACLHADVVVVRTRLALHVGLLDQRARADAKVDAVLRKNEKRANETRIFGVKSAWDLERERDALERADRVPAYPPEVERALLERANKARSIRWFPCDRVRVVNADP</sequence>
<dbReference type="STRING" id="564608.C1MVH2"/>
<protein>
    <submittedName>
        <fullName evidence="2">Predicted protein</fullName>
    </submittedName>
</protein>
<dbReference type="Pfam" id="PF14858">
    <property type="entry name" value="CFAP54_N"/>
    <property type="match status" value="1"/>
</dbReference>
<dbReference type="GO" id="GO:0060271">
    <property type="term" value="P:cilium assembly"/>
    <property type="evidence" value="ECO:0007669"/>
    <property type="project" value="TreeGrafter"/>
</dbReference>
<evidence type="ECO:0000313" key="2">
    <source>
        <dbReference type="EMBL" id="EEH55703.1"/>
    </source>
</evidence>
<organism evidence="3">
    <name type="scientific">Micromonas pusilla (strain CCMP1545)</name>
    <name type="common">Picoplanktonic green alga</name>
    <dbReference type="NCBI Taxonomy" id="564608"/>
    <lineage>
        <taxon>Eukaryota</taxon>
        <taxon>Viridiplantae</taxon>
        <taxon>Chlorophyta</taxon>
        <taxon>Mamiellophyceae</taxon>
        <taxon>Mamiellales</taxon>
        <taxon>Mamiellaceae</taxon>
        <taxon>Micromonas</taxon>
    </lineage>
</organism>
<name>C1MVH2_MICPC</name>
<dbReference type="GeneID" id="9685476"/>
<dbReference type="PANTHER" id="PTHR33487">
    <property type="entry name" value="CILIA- AND FLAGELLA-ASSOCIATED PROTEIN 54"/>
    <property type="match status" value="1"/>
</dbReference>
<feature type="compositionally biased region" description="Acidic residues" evidence="1">
    <location>
        <begin position="625"/>
        <end position="637"/>
    </location>
</feature>
<dbReference type="OrthoDB" id="548347at2759"/>
<reference evidence="2 3" key="1">
    <citation type="journal article" date="2009" name="Science">
        <title>Green evolution and dynamic adaptations revealed by genomes of the marine picoeukaryotes Micromonas.</title>
        <authorList>
            <person name="Worden A.Z."/>
            <person name="Lee J.H."/>
            <person name="Mock T."/>
            <person name="Rouze P."/>
            <person name="Simmons M.P."/>
            <person name="Aerts A.L."/>
            <person name="Allen A.E."/>
            <person name="Cuvelier M.L."/>
            <person name="Derelle E."/>
            <person name="Everett M.V."/>
            <person name="Foulon E."/>
            <person name="Grimwood J."/>
            <person name="Gundlach H."/>
            <person name="Henrissat B."/>
            <person name="Napoli C."/>
            <person name="McDonald S.M."/>
            <person name="Parker M.S."/>
            <person name="Rombauts S."/>
            <person name="Salamov A."/>
            <person name="Von Dassow P."/>
            <person name="Badger J.H."/>
            <person name="Coutinho P.M."/>
            <person name="Demir E."/>
            <person name="Dubchak I."/>
            <person name="Gentemann C."/>
            <person name="Eikrem W."/>
            <person name="Gready J.E."/>
            <person name="John U."/>
            <person name="Lanier W."/>
            <person name="Lindquist E.A."/>
            <person name="Lucas S."/>
            <person name="Mayer K.F."/>
            <person name="Moreau H."/>
            <person name="Not F."/>
            <person name="Otillar R."/>
            <person name="Panaud O."/>
            <person name="Pangilinan J."/>
            <person name="Paulsen I."/>
            <person name="Piegu B."/>
            <person name="Poliakov A."/>
            <person name="Robbens S."/>
            <person name="Schmutz J."/>
            <person name="Toulza E."/>
            <person name="Wyss T."/>
            <person name="Zelensky A."/>
            <person name="Zhou K."/>
            <person name="Armbrust E.V."/>
            <person name="Bhattacharya D."/>
            <person name="Goodenough U.W."/>
            <person name="Van de Peer Y."/>
            <person name="Grigoriev I.V."/>
        </authorList>
    </citation>
    <scope>NUCLEOTIDE SEQUENCE [LARGE SCALE GENOMIC DNA]</scope>
    <source>
        <strain evidence="2 3">CCMP1545</strain>
    </source>
</reference>